<comment type="caution">
    <text evidence="8">The sequence shown here is derived from an EMBL/GenBank/DDBJ whole genome shotgun (WGS) entry which is preliminary data.</text>
</comment>
<comment type="similarity">
    <text evidence="3 7">Belongs to the IspD/TarI cytidylyltransferase family. IspD subfamily.</text>
</comment>
<dbReference type="GO" id="GO:0019288">
    <property type="term" value="P:isopentenyl diphosphate biosynthetic process, methylerythritol 4-phosphate pathway"/>
    <property type="evidence" value="ECO:0007669"/>
    <property type="project" value="UniProtKB-UniRule"/>
</dbReference>
<dbReference type="Proteomes" id="UP000035037">
    <property type="component" value="Unassembled WGS sequence"/>
</dbReference>
<sequence>MHLLVAAAGSGRRVGADRNKLLLPVAGKPVLAWTVAAALQSRRIHWIGIVGQPHDQEAILAITRSLKPHCPIHWIEGGRSRQDSVQRGLAGLPADARHVLIHDGARCLVAPRLLDRCADAAERRGAVIAAIPVTDTIKRVSPDQQVQATVDRSQLWAAQTPQGFPVGQLRQAHQLARERQLAVTDDAALFEALDWPVAVEPGSPRNFKITTRFDLELAALLLHSPNCT</sequence>
<dbReference type="InterPro" id="IPR001228">
    <property type="entry name" value="IspD"/>
</dbReference>
<reference evidence="8 9" key="1">
    <citation type="submission" date="2015-02" db="EMBL/GenBank/DDBJ databases">
        <authorList>
            <person name="Slaby B."/>
            <person name="Hentschel U."/>
        </authorList>
    </citation>
    <scope>NUCLEOTIDE SEQUENCE [LARGE SCALE GENOMIC DNA]</scope>
    <source>
        <strain evidence="8">15L</strain>
    </source>
</reference>
<feature type="site" description="Transition state stabilizer" evidence="7">
    <location>
        <position position="20"/>
    </location>
</feature>
<evidence type="ECO:0000313" key="9">
    <source>
        <dbReference type="Proteomes" id="UP000035037"/>
    </source>
</evidence>
<dbReference type="Gene3D" id="3.90.550.10">
    <property type="entry name" value="Spore Coat Polysaccharide Biosynthesis Protein SpsA, Chain A"/>
    <property type="match status" value="1"/>
</dbReference>
<dbReference type="PROSITE" id="PS01295">
    <property type="entry name" value="ISPD"/>
    <property type="match status" value="1"/>
</dbReference>
<comment type="function">
    <text evidence="7">Catalyzes the formation of 4-diphosphocytidyl-2-C-methyl-D-erythritol from CTP and 2-C-methyl-D-erythritol 4-phosphate (MEP).</text>
</comment>
<keyword evidence="4 7" id="KW-0808">Transferase</keyword>
<comment type="pathway">
    <text evidence="2 7">Isoprenoid biosynthesis; isopentenyl diphosphate biosynthesis via DXP pathway; isopentenyl diphosphate from 1-deoxy-D-xylulose 5-phosphate: step 2/6.</text>
</comment>
<dbReference type="InterPro" id="IPR018294">
    <property type="entry name" value="ISPD_synthase_CS"/>
</dbReference>
<feature type="site" description="Positions MEP for the nucleophilic attack" evidence="7">
    <location>
        <position position="208"/>
    </location>
</feature>
<dbReference type="SUPFAM" id="SSF53448">
    <property type="entry name" value="Nucleotide-diphospho-sugar transferases"/>
    <property type="match status" value="1"/>
</dbReference>
<reference evidence="8 9" key="2">
    <citation type="submission" date="2015-05" db="EMBL/GenBank/DDBJ databases">
        <title>Lifestyle Evolution in Cyanobacterial Symbionts of Sponges.</title>
        <authorList>
            <person name="Burgsdorf I."/>
            <person name="Slaby B.M."/>
            <person name="Handley K.M."/>
            <person name="Haber M."/>
            <person name="Blom J."/>
            <person name="Marshall C.W."/>
            <person name="Gilbert J.A."/>
            <person name="Hentschel U."/>
            <person name="Steindler L."/>
        </authorList>
    </citation>
    <scope>NUCLEOTIDE SEQUENCE [LARGE SCALE GENOMIC DNA]</scope>
    <source>
        <strain evidence="8">15L</strain>
    </source>
</reference>
<feature type="site" description="Positions MEP for the nucleophilic attack" evidence="7">
    <location>
        <position position="152"/>
    </location>
</feature>
<evidence type="ECO:0000256" key="5">
    <source>
        <dbReference type="ARBA" id="ARBA00022695"/>
    </source>
</evidence>
<keyword evidence="5 7" id="KW-0548">Nucleotidyltransferase</keyword>
<dbReference type="EC" id="2.7.7.60" evidence="7"/>
<dbReference type="InterPro" id="IPR034683">
    <property type="entry name" value="IspD/TarI"/>
</dbReference>
<name>A0A0G8AXF2_9SYNE</name>
<dbReference type="NCBIfam" id="TIGR00453">
    <property type="entry name" value="ispD"/>
    <property type="match status" value="1"/>
</dbReference>
<dbReference type="CDD" id="cd02516">
    <property type="entry name" value="CDP-ME_synthetase"/>
    <property type="match status" value="1"/>
</dbReference>
<evidence type="ECO:0000313" key="8">
    <source>
        <dbReference type="EMBL" id="KKZ14032.1"/>
    </source>
</evidence>
<comment type="catalytic activity">
    <reaction evidence="1 7">
        <text>2-C-methyl-D-erythritol 4-phosphate + CTP + H(+) = 4-CDP-2-C-methyl-D-erythritol + diphosphate</text>
        <dbReference type="Rhea" id="RHEA:13429"/>
        <dbReference type="ChEBI" id="CHEBI:15378"/>
        <dbReference type="ChEBI" id="CHEBI:33019"/>
        <dbReference type="ChEBI" id="CHEBI:37563"/>
        <dbReference type="ChEBI" id="CHEBI:57823"/>
        <dbReference type="ChEBI" id="CHEBI:58262"/>
        <dbReference type="EC" id="2.7.7.60"/>
    </reaction>
</comment>
<protein>
    <recommendedName>
        <fullName evidence="7">2-C-methyl-D-erythritol 4-phosphate cytidylyltransferase</fullName>
        <ecNumber evidence="7">2.7.7.60</ecNumber>
    </recommendedName>
    <alternativeName>
        <fullName evidence="7">4-diphosphocytidyl-2C-methyl-D-erythritol synthase</fullName>
    </alternativeName>
    <alternativeName>
        <fullName evidence="7">MEP cytidylyltransferase</fullName>
        <shortName evidence="7">MCT</shortName>
    </alternativeName>
</protein>
<dbReference type="InterPro" id="IPR050088">
    <property type="entry name" value="IspD/TarI_cytidylyltransf_bact"/>
</dbReference>
<organism evidence="8 9">
    <name type="scientific">Candidatus Synechococcus spongiarum 15L</name>
    <dbReference type="NCBI Taxonomy" id="1608419"/>
    <lineage>
        <taxon>Bacteria</taxon>
        <taxon>Bacillati</taxon>
        <taxon>Cyanobacteriota</taxon>
        <taxon>Cyanophyceae</taxon>
        <taxon>Synechococcales</taxon>
        <taxon>Synechococcaceae</taxon>
        <taxon>Synechococcus</taxon>
    </lineage>
</organism>
<feature type="site" description="Transition state stabilizer" evidence="7">
    <location>
        <position position="13"/>
    </location>
</feature>
<dbReference type="GO" id="GO:0050518">
    <property type="term" value="F:2-C-methyl-D-erythritol 4-phosphate cytidylyltransferase activity"/>
    <property type="evidence" value="ECO:0007669"/>
    <property type="project" value="UniProtKB-UniRule"/>
</dbReference>
<gene>
    <name evidence="7" type="primary">ispD</name>
    <name evidence="8" type="ORF">TQ37_02410</name>
</gene>
<dbReference type="PANTHER" id="PTHR32125:SF4">
    <property type="entry name" value="2-C-METHYL-D-ERYTHRITOL 4-PHOSPHATE CYTIDYLYLTRANSFERASE, CHLOROPLASTIC"/>
    <property type="match status" value="1"/>
</dbReference>
<dbReference type="Pfam" id="PF01128">
    <property type="entry name" value="IspD"/>
    <property type="match status" value="1"/>
</dbReference>
<evidence type="ECO:0000256" key="1">
    <source>
        <dbReference type="ARBA" id="ARBA00001282"/>
    </source>
</evidence>
<proteinExistence type="inferred from homology"/>
<evidence type="ECO:0000256" key="6">
    <source>
        <dbReference type="ARBA" id="ARBA00023229"/>
    </source>
</evidence>
<accession>A0A0G8AXF2</accession>
<dbReference type="PATRIC" id="fig|1608419.3.peg.1884"/>
<evidence type="ECO:0000256" key="7">
    <source>
        <dbReference type="HAMAP-Rule" id="MF_00108"/>
    </source>
</evidence>
<evidence type="ECO:0000256" key="4">
    <source>
        <dbReference type="ARBA" id="ARBA00022679"/>
    </source>
</evidence>
<evidence type="ECO:0000256" key="2">
    <source>
        <dbReference type="ARBA" id="ARBA00004787"/>
    </source>
</evidence>
<dbReference type="PANTHER" id="PTHR32125">
    <property type="entry name" value="2-C-METHYL-D-ERYTHRITOL 4-PHOSPHATE CYTIDYLYLTRANSFERASE, CHLOROPLASTIC"/>
    <property type="match status" value="1"/>
</dbReference>
<dbReference type="InterPro" id="IPR029044">
    <property type="entry name" value="Nucleotide-diphossugar_trans"/>
</dbReference>
<dbReference type="HAMAP" id="MF_00108">
    <property type="entry name" value="IspD"/>
    <property type="match status" value="1"/>
</dbReference>
<dbReference type="UniPathway" id="UPA00056">
    <property type="reaction ID" value="UER00093"/>
</dbReference>
<dbReference type="AlphaFoldDB" id="A0A0G8AXF2"/>
<keyword evidence="6 7" id="KW-0414">Isoprene biosynthesis</keyword>
<dbReference type="EMBL" id="JYFQ01000054">
    <property type="protein sequence ID" value="KKZ14032.1"/>
    <property type="molecule type" value="Genomic_DNA"/>
</dbReference>
<dbReference type="FunFam" id="3.90.550.10:FF:000003">
    <property type="entry name" value="2-C-methyl-D-erythritol 4-phosphate cytidylyltransferase"/>
    <property type="match status" value="1"/>
</dbReference>
<evidence type="ECO:0000256" key="3">
    <source>
        <dbReference type="ARBA" id="ARBA00009789"/>
    </source>
</evidence>